<dbReference type="PANTHER" id="PTHR43591">
    <property type="entry name" value="METHYLTRANSFERASE"/>
    <property type="match status" value="1"/>
</dbReference>
<dbReference type="CDD" id="cd02440">
    <property type="entry name" value="AdoMet_MTases"/>
    <property type="match status" value="1"/>
</dbReference>
<dbReference type="Pfam" id="PF13489">
    <property type="entry name" value="Methyltransf_23"/>
    <property type="match status" value="1"/>
</dbReference>
<dbReference type="EMBL" id="FWEW01003879">
    <property type="protein sequence ID" value="SLM41513.1"/>
    <property type="molecule type" value="Genomic_DNA"/>
</dbReference>
<feature type="region of interest" description="Disordered" evidence="1">
    <location>
        <begin position="1"/>
        <end position="67"/>
    </location>
</feature>
<organism evidence="2 3">
    <name type="scientific">Lasallia pustulata</name>
    <dbReference type="NCBI Taxonomy" id="136370"/>
    <lineage>
        <taxon>Eukaryota</taxon>
        <taxon>Fungi</taxon>
        <taxon>Dikarya</taxon>
        <taxon>Ascomycota</taxon>
        <taxon>Pezizomycotina</taxon>
        <taxon>Lecanoromycetes</taxon>
        <taxon>OSLEUM clade</taxon>
        <taxon>Umbilicariomycetidae</taxon>
        <taxon>Umbilicariales</taxon>
        <taxon>Umbilicariaceae</taxon>
        <taxon>Lasallia</taxon>
    </lineage>
</organism>
<feature type="compositionally biased region" description="Polar residues" evidence="1">
    <location>
        <begin position="1"/>
        <end position="24"/>
    </location>
</feature>
<keyword evidence="3" id="KW-1185">Reference proteome</keyword>
<dbReference type="InterPro" id="IPR029063">
    <property type="entry name" value="SAM-dependent_MTases_sf"/>
</dbReference>
<evidence type="ECO:0000256" key="1">
    <source>
        <dbReference type="SAM" id="MobiDB-lite"/>
    </source>
</evidence>
<proteinExistence type="predicted"/>
<dbReference type="Proteomes" id="UP000192927">
    <property type="component" value="Unassembled WGS sequence"/>
</dbReference>
<protein>
    <submittedName>
        <fullName evidence="2">S-adenosyl-L-methionine-dependent methyltransferase-like</fullName>
    </submittedName>
</protein>
<feature type="compositionally biased region" description="Polar residues" evidence="1">
    <location>
        <begin position="465"/>
        <end position="476"/>
    </location>
</feature>
<keyword evidence="2" id="KW-0489">Methyltransferase</keyword>
<dbReference type="Gene3D" id="3.40.50.150">
    <property type="entry name" value="Vaccinia Virus protein VP39"/>
    <property type="match status" value="1"/>
</dbReference>
<dbReference type="GO" id="GO:0008168">
    <property type="term" value="F:methyltransferase activity"/>
    <property type="evidence" value="ECO:0007669"/>
    <property type="project" value="UniProtKB-KW"/>
</dbReference>
<dbReference type="GO" id="GO:0032259">
    <property type="term" value="P:methylation"/>
    <property type="evidence" value="ECO:0007669"/>
    <property type="project" value="UniProtKB-KW"/>
</dbReference>
<sequence>MDPTTNGQVDTTQRAPQTESYNPSRHSDLPQHVSQAGNVLEVDSDRSSLSGTGPLIGDRDSAYGDSSDVESAFTSIESSVRDYRKENGRTYHAYKDGTYHLPNDEIEASRLDLQHHLFLLTLDGRLCLAPIGNNLQYVLDVGTGTGIWALDFADQHPLTKIIGTDLRQRYSPVQPEFVAPNTVFLIDDSEETWAYNHKFDYIHGRMLVVAIKDFPRLLEQCYENLNPGRWVEMQDLCFPITSDDGSVSPDSSLAKWSSLMIGAGRKVGFDLSGTSRFATHMAAAGFINIRETVYKWPLNSWPKGIKEKLLGRWGNANISEGIQGFSMAFLTRVLGWTSQEVEAFLVEVRKELRDRSKHSYVKIYVVYGQKPGHAGQQQQDGSIFDSSTAQQAPSRHQQDGDMVGAGSSPEPPYRQEEDLFDSNRSKQSQTQQSESLPASDATEPPQWQRYNDPSSPGTVLPPQPQHQQDTIGSSGPQEVPYQPE</sequence>
<dbReference type="PANTHER" id="PTHR43591:SF24">
    <property type="entry name" value="2-METHOXY-6-POLYPRENYL-1,4-BENZOQUINOL METHYLASE, MITOCHONDRIAL"/>
    <property type="match status" value="1"/>
</dbReference>
<evidence type="ECO:0000313" key="3">
    <source>
        <dbReference type="Proteomes" id="UP000192927"/>
    </source>
</evidence>
<accession>A0A1W5DE82</accession>
<dbReference type="AlphaFoldDB" id="A0A1W5DE82"/>
<feature type="compositionally biased region" description="Polar residues" evidence="1">
    <location>
        <begin position="375"/>
        <end position="395"/>
    </location>
</feature>
<dbReference type="SUPFAM" id="SSF53335">
    <property type="entry name" value="S-adenosyl-L-methionine-dependent methyltransferases"/>
    <property type="match status" value="1"/>
</dbReference>
<feature type="compositionally biased region" description="Polar residues" evidence="1">
    <location>
        <begin position="448"/>
        <end position="457"/>
    </location>
</feature>
<reference evidence="3" key="1">
    <citation type="submission" date="2017-03" db="EMBL/GenBank/DDBJ databases">
        <authorList>
            <person name="Sharma R."/>
            <person name="Thines M."/>
        </authorList>
    </citation>
    <scope>NUCLEOTIDE SEQUENCE [LARGE SCALE GENOMIC DNA]</scope>
</reference>
<name>A0A1W5DE82_9LECA</name>
<evidence type="ECO:0000313" key="2">
    <source>
        <dbReference type="EMBL" id="SLM41513.1"/>
    </source>
</evidence>
<keyword evidence="2" id="KW-0808">Transferase</keyword>
<feature type="compositionally biased region" description="Polar residues" evidence="1">
    <location>
        <begin position="425"/>
        <end position="436"/>
    </location>
</feature>
<feature type="compositionally biased region" description="Basic and acidic residues" evidence="1">
    <location>
        <begin position="413"/>
        <end position="424"/>
    </location>
</feature>
<feature type="region of interest" description="Disordered" evidence="1">
    <location>
        <begin position="372"/>
        <end position="484"/>
    </location>
</feature>